<comment type="caution">
    <text evidence="2">The sequence shown here is derived from an EMBL/GenBank/DDBJ whole genome shotgun (WGS) entry which is preliminary data.</text>
</comment>
<dbReference type="Pfam" id="PF01612">
    <property type="entry name" value="DNA_pol_A_exo1"/>
    <property type="match status" value="1"/>
</dbReference>
<dbReference type="GO" id="GO:0003676">
    <property type="term" value="F:nucleic acid binding"/>
    <property type="evidence" value="ECO:0007669"/>
    <property type="project" value="InterPro"/>
</dbReference>
<sequence length="194" mass="21619">MSRFPEHITNEELARMPRCSFPGPVEVIDTEERAAAACAYLLSCERVGFDTETRPSFKAGVSNRTALLQLSSADRCFLFRLSRMKLSKEIAKVLESDSVLKVGAAVRDDIKGLQKLRFFRPRGFVDLQSMVGEWGIAEKSVRKLAGIVLAASVSKAQRLSNWEAATLTPAQIDYAATDAWVCLEIYDKLMQEPK</sequence>
<dbReference type="Gene3D" id="3.30.420.10">
    <property type="entry name" value="Ribonuclease H-like superfamily/Ribonuclease H"/>
    <property type="match status" value="1"/>
</dbReference>
<organism evidence="2 3">
    <name type="scientific">Candidatus Tidjanibacter faecipullorum</name>
    <dbReference type="NCBI Taxonomy" id="2838766"/>
    <lineage>
        <taxon>Bacteria</taxon>
        <taxon>Pseudomonadati</taxon>
        <taxon>Bacteroidota</taxon>
        <taxon>Bacteroidia</taxon>
        <taxon>Bacteroidales</taxon>
        <taxon>Rikenellaceae</taxon>
        <taxon>Tidjanibacter</taxon>
    </lineage>
</organism>
<dbReference type="EMBL" id="DXCC01000010">
    <property type="protein sequence ID" value="HIZ14957.1"/>
    <property type="molecule type" value="Genomic_DNA"/>
</dbReference>
<evidence type="ECO:0000313" key="2">
    <source>
        <dbReference type="EMBL" id="HIZ14957.1"/>
    </source>
</evidence>
<dbReference type="InterPro" id="IPR036397">
    <property type="entry name" value="RNaseH_sf"/>
</dbReference>
<evidence type="ECO:0000313" key="3">
    <source>
        <dbReference type="Proteomes" id="UP000824014"/>
    </source>
</evidence>
<dbReference type="GO" id="GO:0006139">
    <property type="term" value="P:nucleobase-containing compound metabolic process"/>
    <property type="evidence" value="ECO:0007669"/>
    <property type="project" value="InterPro"/>
</dbReference>
<name>A0A9D2ILV3_9BACT</name>
<dbReference type="Proteomes" id="UP000824014">
    <property type="component" value="Unassembled WGS sequence"/>
</dbReference>
<keyword evidence="2" id="KW-0378">Hydrolase</keyword>
<dbReference type="InterPro" id="IPR052408">
    <property type="entry name" value="Exonuclease_MUT-7-like"/>
</dbReference>
<dbReference type="InterPro" id="IPR002562">
    <property type="entry name" value="3'-5'_exonuclease_dom"/>
</dbReference>
<reference evidence="2" key="1">
    <citation type="journal article" date="2021" name="PeerJ">
        <title>Extensive microbial diversity within the chicken gut microbiome revealed by metagenomics and culture.</title>
        <authorList>
            <person name="Gilroy R."/>
            <person name="Ravi A."/>
            <person name="Getino M."/>
            <person name="Pursley I."/>
            <person name="Horton D.L."/>
            <person name="Alikhan N.F."/>
            <person name="Baker D."/>
            <person name="Gharbi K."/>
            <person name="Hall N."/>
            <person name="Watson M."/>
            <person name="Adriaenssens E.M."/>
            <person name="Foster-Nyarko E."/>
            <person name="Jarju S."/>
            <person name="Secka A."/>
            <person name="Antonio M."/>
            <person name="Oren A."/>
            <person name="Chaudhuri R.R."/>
            <person name="La Ragione R."/>
            <person name="Hildebrand F."/>
            <person name="Pallen M.J."/>
        </authorList>
    </citation>
    <scope>NUCLEOTIDE SEQUENCE</scope>
    <source>
        <strain evidence="2">ChiHjej11B10-19426</strain>
    </source>
</reference>
<gene>
    <name evidence="2" type="ORF">H9816_03480</name>
</gene>
<dbReference type="PANTHER" id="PTHR47765">
    <property type="entry name" value="3'-5' EXONUCLEASE DOMAIN-CONTAINING PROTEIN"/>
    <property type="match status" value="1"/>
</dbReference>
<dbReference type="InterPro" id="IPR012337">
    <property type="entry name" value="RNaseH-like_sf"/>
</dbReference>
<dbReference type="AlphaFoldDB" id="A0A9D2ILV3"/>
<feature type="domain" description="3'-5' exonuclease" evidence="1">
    <location>
        <begin position="25"/>
        <end position="194"/>
    </location>
</feature>
<dbReference type="PANTHER" id="PTHR47765:SF2">
    <property type="entry name" value="EXONUCLEASE MUT-7 HOMOLOG"/>
    <property type="match status" value="1"/>
</dbReference>
<dbReference type="GO" id="GO:0008408">
    <property type="term" value="F:3'-5' exonuclease activity"/>
    <property type="evidence" value="ECO:0007669"/>
    <property type="project" value="InterPro"/>
</dbReference>
<dbReference type="SUPFAM" id="SSF53098">
    <property type="entry name" value="Ribonuclease H-like"/>
    <property type="match status" value="1"/>
</dbReference>
<proteinExistence type="predicted"/>
<accession>A0A9D2ILV3</accession>
<dbReference type="SMART" id="SM00474">
    <property type="entry name" value="35EXOc"/>
    <property type="match status" value="1"/>
</dbReference>
<evidence type="ECO:0000259" key="1">
    <source>
        <dbReference type="SMART" id="SM00474"/>
    </source>
</evidence>
<keyword evidence="2" id="KW-0269">Exonuclease</keyword>
<protein>
    <submittedName>
        <fullName evidence="2">3'-5' exonuclease domain-containing protein 2</fullName>
    </submittedName>
</protein>
<dbReference type="CDD" id="cd06141">
    <property type="entry name" value="WRN_exo"/>
    <property type="match status" value="1"/>
</dbReference>
<reference evidence="2" key="2">
    <citation type="submission" date="2021-04" db="EMBL/GenBank/DDBJ databases">
        <authorList>
            <person name="Gilroy R."/>
        </authorList>
    </citation>
    <scope>NUCLEOTIDE SEQUENCE</scope>
    <source>
        <strain evidence="2">ChiHjej11B10-19426</strain>
    </source>
</reference>
<keyword evidence="2" id="KW-0540">Nuclease</keyword>